<reference evidence="2" key="1">
    <citation type="submission" date="2021-02" db="EMBL/GenBank/DDBJ databases">
        <authorList>
            <person name="Nowell W R."/>
        </authorList>
    </citation>
    <scope>NUCLEOTIDE SEQUENCE</scope>
</reference>
<organism evidence="2 3">
    <name type="scientific">Adineta steineri</name>
    <dbReference type="NCBI Taxonomy" id="433720"/>
    <lineage>
        <taxon>Eukaryota</taxon>
        <taxon>Metazoa</taxon>
        <taxon>Spiralia</taxon>
        <taxon>Gnathifera</taxon>
        <taxon>Rotifera</taxon>
        <taxon>Eurotatoria</taxon>
        <taxon>Bdelloidea</taxon>
        <taxon>Adinetida</taxon>
        <taxon>Adinetidae</taxon>
        <taxon>Adineta</taxon>
    </lineage>
</organism>
<evidence type="ECO:0000256" key="1">
    <source>
        <dbReference type="SAM" id="SignalP"/>
    </source>
</evidence>
<dbReference type="OrthoDB" id="10054068at2759"/>
<dbReference type="Proteomes" id="UP000663832">
    <property type="component" value="Unassembled WGS sequence"/>
</dbReference>
<evidence type="ECO:0000313" key="3">
    <source>
        <dbReference type="Proteomes" id="UP000663832"/>
    </source>
</evidence>
<dbReference type="EMBL" id="CAJNOM010000020">
    <property type="protein sequence ID" value="CAF0818376.1"/>
    <property type="molecule type" value="Genomic_DNA"/>
</dbReference>
<sequence length="142" mass="15886">MGLMGMMGVIVIMGLMVIRQSSIFANDDTHDAEVTNNNSGKSTIISDSFVNFETDQALSDLYKAIVGDLVKNPKTFKGNKDDVNKWFENIEHLLNVAHISDSIRLDIISCSLRGDALEWFKNDQSSFTTCSVFVRELKRASF</sequence>
<name>A0A813TUB1_9BILA</name>
<accession>A0A813TUB1</accession>
<proteinExistence type="predicted"/>
<protein>
    <submittedName>
        <fullName evidence="2">Uncharacterized protein</fullName>
    </submittedName>
</protein>
<feature type="chain" id="PRO_5032546898" evidence="1">
    <location>
        <begin position="26"/>
        <end position="142"/>
    </location>
</feature>
<keyword evidence="1" id="KW-0732">Signal</keyword>
<gene>
    <name evidence="2" type="ORF">QVE165_LOCUS5122</name>
</gene>
<comment type="caution">
    <text evidence="2">The sequence shown here is derived from an EMBL/GenBank/DDBJ whole genome shotgun (WGS) entry which is preliminary data.</text>
</comment>
<feature type="signal peptide" evidence="1">
    <location>
        <begin position="1"/>
        <end position="25"/>
    </location>
</feature>
<dbReference type="AlphaFoldDB" id="A0A813TUB1"/>
<evidence type="ECO:0000313" key="2">
    <source>
        <dbReference type="EMBL" id="CAF0818376.1"/>
    </source>
</evidence>
<keyword evidence="3" id="KW-1185">Reference proteome</keyword>